<dbReference type="InterPro" id="IPR011335">
    <property type="entry name" value="Restrct_endonuc-II-like"/>
</dbReference>
<dbReference type="GO" id="GO:0006281">
    <property type="term" value="P:DNA repair"/>
    <property type="evidence" value="ECO:0007669"/>
    <property type="project" value="UniProtKB-ARBA"/>
</dbReference>
<reference evidence="2" key="1">
    <citation type="journal article" date="2023" name="G3 (Bethesda)">
        <title>Whole genome assemblies of Zophobas morio and Tenebrio molitor.</title>
        <authorList>
            <person name="Kaur S."/>
            <person name="Stinson S.A."/>
            <person name="diCenzo G.C."/>
        </authorList>
    </citation>
    <scope>NUCLEOTIDE SEQUENCE</scope>
    <source>
        <strain evidence="2">QUZm001</strain>
    </source>
</reference>
<feature type="domain" description="YqaJ viral recombinase" evidence="1">
    <location>
        <begin position="29"/>
        <end position="175"/>
    </location>
</feature>
<name>A0AA38IPU3_9CUCU</name>
<gene>
    <name evidence="2" type="ORF">Zmor_006348</name>
</gene>
<dbReference type="InterPro" id="IPR019080">
    <property type="entry name" value="YqaJ_viral_recombinase"/>
</dbReference>
<dbReference type="Pfam" id="PF09588">
    <property type="entry name" value="YqaJ"/>
    <property type="match status" value="1"/>
</dbReference>
<dbReference type="InterPro" id="IPR011604">
    <property type="entry name" value="PDDEXK-like_dom_sf"/>
</dbReference>
<dbReference type="Proteomes" id="UP001168821">
    <property type="component" value="Unassembled WGS sequence"/>
</dbReference>
<dbReference type="InterPro" id="IPR051703">
    <property type="entry name" value="NF-kappa-B_Signaling_Reg"/>
</dbReference>
<accession>A0AA38IPU3</accession>
<dbReference type="CDD" id="cd22343">
    <property type="entry name" value="PDDEXK_lambda_exonuclease-like"/>
    <property type="match status" value="1"/>
</dbReference>
<comment type="caution">
    <text evidence="2">The sequence shown here is derived from an EMBL/GenBank/DDBJ whole genome shotgun (WGS) entry which is preliminary data.</text>
</comment>
<dbReference type="SUPFAM" id="SSF52980">
    <property type="entry name" value="Restriction endonuclease-like"/>
    <property type="match status" value="1"/>
</dbReference>
<proteinExistence type="predicted"/>
<organism evidence="2 3">
    <name type="scientific">Zophobas morio</name>
    <dbReference type="NCBI Taxonomy" id="2755281"/>
    <lineage>
        <taxon>Eukaryota</taxon>
        <taxon>Metazoa</taxon>
        <taxon>Ecdysozoa</taxon>
        <taxon>Arthropoda</taxon>
        <taxon>Hexapoda</taxon>
        <taxon>Insecta</taxon>
        <taxon>Pterygota</taxon>
        <taxon>Neoptera</taxon>
        <taxon>Endopterygota</taxon>
        <taxon>Coleoptera</taxon>
        <taxon>Polyphaga</taxon>
        <taxon>Cucujiformia</taxon>
        <taxon>Tenebrionidae</taxon>
        <taxon>Zophobas</taxon>
    </lineage>
</organism>
<dbReference type="AlphaFoldDB" id="A0AA38IPU3"/>
<dbReference type="EMBL" id="JALNTZ010000002">
    <property type="protein sequence ID" value="KAJ3661978.1"/>
    <property type="molecule type" value="Genomic_DNA"/>
</dbReference>
<sequence>MDVETFVTAKEVFLRKLSLNLDQIEIDTWGKEREIRVTASNFGRIYKLRATTATAKTVESLLCSTFKGNSHTNYGQQSEEKAVKCFEINKSIKTERCGLFISKQFPYLAASPDRVLDDRSALVEIKCPSKSQDLSPEEAVRKKNNHILYIDRQRIETKKNHDYYFQVQGQMLVTSISQVYFVV</sequence>
<evidence type="ECO:0000259" key="1">
    <source>
        <dbReference type="Pfam" id="PF09588"/>
    </source>
</evidence>
<evidence type="ECO:0000313" key="2">
    <source>
        <dbReference type="EMBL" id="KAJ3661978.1"/>
    </source>
</evidence>
<dbReference type="PANTHER" id="PTHR46609:SF8">
    <property type="entry name" value="YQAJ VIRAL RECOMBINASE DOMAIN-CONTAINING PROTEIN"/>
    <property type="match status" value="1"/>
</dbReference>
<protein>
    <recommendedName>
        <fullName evidence="1">YqaJ viral recombinase domain-containing protein</fullName>
    </recommendedName>
</protein>
<evidence type="ECO:0000313" key="3">
    <source>
        <dbReference type="Proteomes" id="UP001168821"/>
    </source>
</evidence>
<dbReference type="PANTHER" id="PTHR46609">
    <property type="entry name" value="EXONUCLEASE, PHAGE-TYPE/RECB, C-TERMINAL DOMAIN-CONTAINING PROTEIN"/>
    <property type="match status" value="1"/>
</dbReference>
<keyword evidence="3" id="KW-1185">Reference proteome</keyword>
<dbReference type="Gene3D" id="3.90.320.10">
    <property type="match status" value="1"/>
</dbReference>